<feature type="transmembrane region" description="Helical" evidence="7">
    <location>
        <begin position="417"/>
        <end position="441"/>
    </location>
</feature>
<comment type="subcellular location">
    <subcellularLocation>
        <location evidence="1">Membrane</location>
        <topology evidence="1">Multi-pass membrane protein</topology>
    </subcellularLocation>
</comment>
<proteinExistence type="predicted"/>
<evidence type="ECO:0000256" key="4">
    <source>
        <dbReference type="ARBA" id="ARBA00022989"/>
    </source>
</evidence>
<dbReference type="SUPFAM" id="SSF103473">
    <property type="entry name" value="MFS general substrate transporter"/>
    <property type="match status" value="1"/>
</dbReference>
<feature type="transmembrane region" description="Helical" evidence="7">
    <location>
        <begin position="481"/>
        <end position="503"/>
    </location>
</feature>
<feature type="transmembrane region" description="Helical" evidence="7">
    <location>
        <begin position="453"/>
        <end position="475"/>
    </location>
</feature>
<keyword evidence="10" id="KW-1185">Reference proteome</keyword>
<dbReference type="Proteomes" id="UP000566819">
    <property type="component" value="Unassembled WGS sequence"/>
</dbReference>
<gene>
    <name evidence="9" type="ORF">G7Y89_g96</name>
</gene>
<keyword evidence="4 7" id="KW-1133">Transmembrane helix</keyword>
<sequence length="533" mass="58955">MSEEKTELAIEPTSTAAPPSPGSTSDAPDSPKFQKVEDGIVLIPRPLDDPRDPLNWPFRKKCVITGVLSLALFAGYAAPFCGQLNLVQQSVLYHKTTVQITYFNSASSAGLAAGGWFYSPLALKFGRSAVIFYSLLGCLAAQIWAPMMTGAGDYWSYFGSRFLAGFFGMVVSVLGPRYLVDMFFLHQRGRAFTIFQAALNIGASAGPTFSGFIAANLYWPVEYWWSVAILAFTAIIVFLFLEETTFDRREGAVNATPTENWFSNRIQTFFPFLPGNTVIKPATLGEIATVAIMPFKIAISPVILMIAGFDAISFGFYVALNALTPVWLQKPVKAGGYGFTITDNAAFTMVHWFGFLFGIVYGQLVSDRLPLWLASRKGGVWKPEYRLHALWFTNLFLMPLGLGLVGCALQYHLHYMVFALGQFFVTIGSMVSIPVTVNYVAECFRSHTIEATIPVNSMRLFLGLSINFYANAWIAKVNIGWFYGMMAFFCVFAFGFLVVLMAWGHIIRQWTPFGLGEDEEGEHVVDGKSNLAV</sequence>
<evidence type="ECO:0000256" key="6">
    <source>
        <dbReference type="SAM" id="MobiDB-lite"/>
    </source>
</evidence>
<dbReference type="InterPro" id="IPR020846">
    <property type="entry name" value="MFS_dom"/>
</dbReference>
<evidence type="ECO:0000256" key="5">
    <source>
        <dbReference type="ARBA" id="ARBA00023136"/>
    </source>
</evidence>
<dbReference type="GO" id="GO:0005886">
    <property type="term" value="C:plasma membrane"/>
    <property type="evidence" value="ECO:0007669"/>
    <property type="project" value="TreeGrafter"/>
</dbReference>
<reference evidence="9 10" key="1">
    <citation type="submission" date="2020-03" db="EMBL/GenBank/DDBJ databases">
        <title>Draft Genome Sequence of Cudoniella acicularis.</title>
        <authorList>
            <person name="Buettner E."/>
            <person name="Kellner H."/>
        </authorList>
    </citation>
    <scope>NUCLEOTIDE SEQUENCE [LARGE SCALE GENOMIC DNA]</scope>
    <source>
        <strain evidence="9 10">DSM 108380</strain>
    </source>
</reference>
<feature type="transmembrane region" description="Helical" evidence="7">
    <location>
        <begin position="302"/>
        <end position="324"/>
    </location>
</feature>
<feature type="compositionally biased region" description="Low complexity" evidence="6">
    <location>
        <begin position="12"/>
        <end position="31"/>
    </location>
</feature>
<evidence type="ECO:0000313" key="9">
    <source>
        <dbReference type="EMBL" id="KAF4638008.1"/>
    </source>
</evidence>
<name>A0A8H4W895_9HELO</name>
<feature type="transmembrane region" description="Helical" evidence="7">
    <location>
        <begin position="130"/>
        <end position="148"/>
    </location>
</feature>
<keyword evidence="5 7" id="KW-0472">Membrane</keyword>
<dbReference type="PANTHER" id="PTHR23502:SF132">
    <property type="entry name" value="POLYAMINE TRANSPORTER 2-RELATED"/>
    <property type="match status" value="1"/>
</dbReference>
<evidence type="ECO:0000256" key="1">
    <source>
        <dbReference type="ARBA" id="ARBA00004141"/>
    </source>
</evidence>
<dbReference type="AlphaFoldDB" id="A0A8H4W895"/>
<dbReference type="InterPro" id="IPR011701">
    <property type="entry name" value="MFS"/>
</dbReference>
<organism evidence="9 10">
    <name type="scientific">Cudoniella acicularis</name>
    <dbReference type="NCBI Taxonomy" id="354080"/>
    <lineage>
        <taxon>Eukaryota</taxon>
        <taxon>Fungi</taxon>
        <taxon>Dikarya</taxon>
        <taxon>Ascomycota</taxon>
        <taxon>Pezizomycotina</taxon>
        <taxon>Leotiomycetes</taxon>
        <taxon>Helotiales</taxon>
        <taxon>Tricladiaceae</taxon>
        <taxon>Cudoniella</taxon>
    </lineage>
</organism>
<feature type="transmembrane region" description="Helical" evidence="7">
    <location>
        <begin position="100"/>
        <end position="118"/>
    </location>
</feature>
<evidence type="ECO:0000313" key="10">
    <source>
        <dbReference type="Proteomes" id="UP000566819"/>
    </source>
</evidence>
<dbReference type="InterPro" id="IPR036259">
    <property type="entry name" value="MFS_trans_sf"/>
</dbReference>
<feature type="transmembrane region" description="Helical" evidence="7">
    <location>
        <begin position="344"/>
        <end position="366"/>
    </location>
</feature>
<feature type="transmembrane region" description="Helical" evidence="7">
    <location>
        <begin position="223"/>
        <end position="241"/>
    </location>
</feature>
<feature type="region of interest" description="Disordered" evidence="6">
    <location>
        <begin position="1"/>
        <end position="33"/>
    </location>
</feature>
<dbReference type="Gene3D" id="1.20.1250.20">
    <property type="entry name" value="MFS general substrate transporter like domains"/>
    <property type="match status" value="1"/>
</dbReference>
<evidence type="ECO:0000259" key="8">
    <source>
        <dbReference type="PROSITE" id="PS50850"/>
    </source>
</evidence>
<accession>A0A8H4W895</accession>
<feature type="domain" description="Major facilitator superfamily (MFS) profile" evidence="8">
    <location>
        <begin position="63"/>
        <end position="505"/>
    </location>
</feature>
<keyword evidence="3 7" id="KW-0812">Transmembrane</keyword>
<feature type="transmembrane region" description="Helical" evidence="7">
    <location>
        <begin position="192"/>
        <end position="217"/>
    </location>
</feature>
<feature type="transmembrane region" description="Helical" evidence="7">
    <location>
        <begin position="387"/>
        <end position="411"/>
    </location>
</feature>
<dbReference type="PROSITE" id="PS50850">
    <property type="entry name" value="MFS"/>
    <property type="match status" value="1"/>
</dbReference>
<protein>
    <recommendedName>
        <fullName evidence="8">Major facilitator superfamily (MFS) profile domain-containing protein</fullName>
    </recommendedName>
</protein>
<feature type="transmembrane region" description="Helical" evidence="7">
    <location>
        <begin position="62"/>
        <end position="80"/>
    </location>
</feature>
<evidence type="ECO:0000256" key="2">
    <source>
        <dbReference type="ARBA" id="ARBA00022448"/>
    </source>
</evidence>
<feature type="transmembrane region" description="Helical" evidence="7">
    <location>
        <begin position="154"/>
        <end position="180"/>
    </location>
</feature>
<evidence type="ECO:0000256" key="3">
    <source>
        <dbReference type="ARBA" id="ARBA00022692"/>
    </source>
</evidence>
<dbReference type="OrthoDB" id="2533084at2759"/>
<dbReference type="GO" id="GO:0022857">
    <property type="term" value="F:transmembrane transporter activity"/>
    <property type="evidence" value="ECO:0007669"/>
    <property type="project" value="InterPro"/>
</dbReference>
<comment type="caution">
    <text evidence="9">The sequence shown here is derived from an EMBL/GenBank/DDBJ whole genome shotgun (WGS) entry which is preliminary data.</text>
</comment>
<dbReference type="PANTHER" id="PTHR23502">
    <property type="entry name" value="MAJOR FACILITATOR SUPERFAMILY"/>
    <property type="match status" value="1"/>
</dbReference>
<dbReference type="EMBL" id="JAAMPI010000003">
    <property type="protein sequence ID" value="KAF4638008.1"/>
    <property type="molecule type" value="Genomic_DNA"/>
</dbReference>
<keyword evidence="2" id="KW-0813">Transport</keyword>
<evidence type="ECO:0000256" key="7">
    <source>
        <dbReference type="SAM" id="Phobius"/>
    </source>
</evidence>
<dbReference type="Pfam" id="PF07690">
    <property type="entry name" value="MFS_1"/>
    <property type="match status" value="1"/>
</dbReference>